<dbReference type="InterPro" id="IPR014729">
    <property type="entry name" value="Rossmann-like_a/b/a_fold"/>
</dbReference>
<dbReference type="PANTHER" id="PTHR46268:SF27">
    <property type="entry name" value="UNIVERSAL STRESS PROTEIN RV2623"/>
    <property type="match status" value="1"/>
</dbReference>
<protein>
    <submittedName>
        <fullName evidence="5">Universal stress protein</fullName>
    </submittedName>
</protein>
<comment type="caution">
    <text evidence="5">The sequence shown here is derived from an EMBL/GenBank/DDBJ whole genome shotgun (WGS) entry which is preliminary data.</text>
</comment>
<dbReference type="Pfam" id="PF00582">
    <property type="entry name" value="Usp"/>
    <property type="match status" value="2"/>
</dbReference>
<sequence>MNEPVWKSGVPRTILLATDLSARSDRALDRAVLLARAWKARLVALTVVEDSQVLAQQVALGDPPPWYRPRDPREVAAAQLRADAAASDVDIDIRVEQGNAGEWILDVAQAEGCSLIVTGVARREALGRAVLGSTVDRLVRHARVPVLVVQRRARQDYRGLLAASDWSSSSRYALQAATELFPQATLTVLHGFDVPFLGMMDTRRDDAIEQAGEQARAEGMEFLRQCRLPGGAGDVRLVVERGDPAQLLPQYAQQHPADLAVLGTHGRSALFDIVLGSVARRILEASPIDTLVVRDPRAGEGQRRTAP</sequence>
<dbReference type="PANTHER" id="PTHR46268">
    <property type="entry name" value="STRESS RESPONSE PROTEIN NHAX"/>
    <property type="match status" value="1"/>
</dbReference>
<accession>A0ABT3JVG9</accession>
<feature type="domain" description="UspA" evidence="4">
    <location>
        <begin position="12"/>
        <end position="149"/>
    </location>
</feature>
<name>A0ABT3JVG9_9XANT</name>
<keyword evidence="6" id="KW-1185">Reference proteome</keyword>
<proteinExistence type="inferred from homology"/>
<dbReference type="InterPro" id="IPR006016">
    <property type="entry name" value="UspA"/>
</dbReference>
<keyword evidence="2" id="KW-0547">Nucleotide-binding</keyword>
<feature type="domain" description="UspA" evidence="4">
    <location>
        <begin position="157"/>
        <end position="294"/>
    </location>
</feature>
<dbReference type="EMBL" id="JAPCHY010000005">
    <property type="protein sequence ID" value="MCW4472487.1"/>
    <property type="molecule type" value="Genomic_DNA"/>
</dbReference>
<evidence type="ECO:0000313" key="5">
    <source>
        <dbReference type="EMBL" id="MCW4472487.1"/>
    </source>
</evidence>
<comment type="similarity">
    <text evidence="1">Belongs to the universal stress protein A family.</text>
</comment>
<dbReference type="PRINTS" id="PR01438">
    <property type="entry name" value="UNVRSLSTRESS"/>
</dbReference>
<keyword evidence="3" id="KW-0067">ATP-binding</keyword>
<evidence type="ECO:0000256" key="3">
    <source>
        <dbReference type="ARBA" id="ARBA00022840"/>
    </source>
</evidence>
<gene>
    <name evidence="5" type="ORF">OK345_08220</name>
</gene>
<evidence type="ECO:0000256" key="1">
    <source>
        <dbReference type="ARBA" id="ARBA00008791"/>
    </source>
</evidence>
<dbReference type="RefSeq" id="WP_265127444.1">
    <property type="nucleotide sequence ID" value="NZ_JAPCHY010000005.1"/>
</dbReference>
<reference evidence="5 6" key="1">
    <citation type="submission" date="2022-10" db="EMBL/GenBank/DDBJ databases">
        <title>Xanthomonas sp. H13-6.</title>
        <authorList>
            <person name="Liu X."/>
            <person name="Deng Z."/>
            <person name="Jiang Y."/>
            <person name="Yu T."/>
            <person name="Ai J."/>
        </authorList>
    </citation>
    <scope>NUCLEOTIDE SEQUENCE [LARGE SCALE GENOMIC DNA]</scope>
    <source>
        <strain evidence="5 6">H13-6</strain>
    </source>
</reference>
<evidence type="ECO:0000256" key="2">
    <source>
        <dbReference type="ARBA" id="ARBA00022741"/>
    </source>
</evidence>
<evidence type="ECO:0000259" key="4">
    <source>
        <dbReference type="Pfam" id="PF00582"/>
    </source>
</evidence>
<evidence type="ECO:0000313" key="6">
    <source>
        <dbReference type="Proteomes" id="UP001209922"/>
    </source>
</evidence>
<dbReference type="InterPro" id="IPR006015">
    <property type="entry name" value="Universal_stress_UspA"/>
</dbReference>
<dbReference type="Gene3D" id="3.40.50.620">
    <property type="entry name" value="HUPs"/>
    <property type="match status" value="2"/>
</dbReference>
<dbReference type="CDD" id="cd00293">
    <property type="entry name" value="USP-like"/>
    <property type="match status" value="2"/>
</dbReference>
<dbReference type="Proteomes" id="UP001209922">
    <property type="component" value="Unassembled WGS sequence"/>
</dbReference>
<organism evidence="5 6">
    <name type="scientific">Xanthomonas chitinilytica</name>
    <dbReference type="NCBI Taxonomy" id="2989819"/>
    <lineage>
        <taxon>Bacteria</taxon>
        <taxon>Pseudomonadati</taxon>
        <taxon>Pseudomonadota</taxon>
        <taxon>Gammaproteobacteria</taxon>
        <taxon>Lysobacterales</taxon>
        <taxon>Lysobacteraceae</taxon>
        <taxon>Xanthomonas</taxon>
    </lineage>
</organism>
<dbReference type="SUPFAM" id="SSF52402">
    <property type="entry name" value="Adenine nucleotide alpha hydrolases-like"/>
    <property type="match status" value="2"/>
</dbReference>